<evidence type="ECO:0008006" key="4">
    <source>
        <dbReference type="Google" id="ProtNLM"/>
    </source>
</evidence>
<dbReference type="InParanoid" id="D8M9F1"/>
<sequence>MYSSLTRKLVFAIVAVSLYFFEINILGRLKSKYVWGGQYDLHIKTPVDFNNIQGYDIAGKANSSYVKKSRFVDMPILHNTSAIEYKKIEKILVKRLLHGVGPKASSYIILREDEPYGFGNNFRSLLASALIALISGKRLRIMWDNYFLLMDNEFIRLRYNESEVKRNKISYYYTFPKDLFTSVNNDPNITDYFKSKYSGIHTYAILSPSICSNPEYVEKLVDIGLIPNAENAMIEIHHRLSRILFQPKKSLINETRVFMKENKLENCVGIQYRTGGYVSHFYERTTFLSLDSVVESAKILKTAFANKNRTVFLTTDSMKVLKVVPKMMEPLQVRSVQMYAIGHSASNRKTFVGLSPIMNRIFMDLYIFSSCDSIFWTRNSSFGELGYWLSNSHTACQIDK</sequence>
<proteinExistence type="predicted"/>
<evidence type="ECO:0000256" key="1">
    <source>
        <dbReference type="SAM" id="Phobius"/>
    </source>
</evidence>
<dbReference type="RefSeq" id="XP_012898738.1">
    <property type="nucleotide sequence ID" value="XM_013043284.1"/>
</dbReference>
<dbReference type="GeneID" id="24921426"/>
<keyword evidence="1" id="KW-0472">Membrane</keyword>
<keyword evidence="1" id="KW-0812">Transmembrane</keyword>
<evidence type="ECO:0000313" key="3">
    <source>
        <dbReference type="Proteomes" id="UP000008312"/>
    </source>
</evidence>
<accession>D8M9F1</accession>
<keyword evidence="3" id="KW-1185">Reference proteome</keyword>
<keyword evidence="1" id="KW-1133">Transmembrane helix</keyword>
<dbReference type="Proteomes" id="UP000008312">
    <property type="component" value="Unassembled WGS sequence"/>
</dbReference>
<reference evidence="2" key="1">
    <citation type="submission" date="2010-02" db="EMBL/GenBank/DDBJ databases">
        <title>Sequencing and annotation of the Blastocystis hominis genome.</title>
        <authorList>
            <person name="Wincker P."/>
        </authorList>
    </citation>
    <scope>NUCLEOTIDE SEQUENCE</scope>
    <source>
        <strain evidence="2">Singapore isolate B</strain>
    </source>
</reference>
<feature type="transmembrane region" description="Helical" evidence="1">
    <location>
        <begin position="9"/>
        <end position="27"/>
    </location>
</feature>
<name>D8M9F1_BLAHO</name>
<evidence type="ECO:0000313" key="2">
    <source>
        <dbReference type="EMBL" id="CBK24690.2"/>
    </source>
</evidence>
<dbReference type="Gene3D" id="3.40.50.11350">
    <property type="match status" value="1"/>
</dbReference>
<gene>
    <name evidence="2" type="ORF">GSBLH_T00004398001</name>
</gene>
<protein>
    <recommendedName>
        <fullName evidence="4">O-fucosyltransferase family protein</fullName>
    </recommendedName>
</protein>
<organism evidence="2">
    <name type="scientific">Blastocystis hominis</name>
    <dbReference type="NCBI Taxonomy" id="12968"/>
    <lineage>
        <taxon>Eukaryota</taxon>
        <taxon>Sar</taxon>
        <taxon>Stramenopiles</taxon>
        <taxon>Bigyra</taxon>
        <taxon>Opalozoa</taxon>
        <taxon>Opalinata</taxon>
        <taxon>Blastocystidae</taxon>
        <taxon>Blastocystis</taxon>
    </lineage>
</organism>
<dbReference type="EMBL" id="FN668688">
    <property type="protein sequence ID" value="CBK24690.2"/>
    <property type="molecule type" value="Genomic_DNA"/>
</dbReference>
<dbReference type="AlphaFoldDB" id="D8M9F1"/>